<keyword evidence="11" id="KW-0675">Receptor</keyword>
<reference evidence="19" key="1">
    <citation type="submission" date="2025-08" db="UniProtKB">
        <authorList>
            <consortium name="RefSeq"/>
        </authorList>
    </citation>
    <scope>IDENTIFICATION</scope>
    <source>
        <tissue evidence="19">Liver</tissue>
    </source>
</reference>
<dbReference type="PROSITE" id="PS50041">
    <property type="entry name" value="C_TYPE_LECTIN_2"/>
    <property type="match status" value="9"/>
</dbReference>
<keyword evidence="9 14" id="KW-0472">Membrane</keyword>
<dbReference type="GeneID" id="103066585"/>
<dbReference type="FunFam" id="3.10.100.10:FF:000066">
    <property type="entry name" value="Lymphocyte antigen 75"/>
    <property type="match status" value="1"/>
</dbReference>
<dbReference type="InterPro" id="IPR035992">
    <property type="entry name" value="Ricin_B-like_lectins"/>
</dbReference>
<evidence type="ECO:0000256" key="3">
    <source>
        <dbReference type="ARBA" id="ARBA00022525"/>
    </source>
</evidence>
<dbReference type="Gene3D" id="2.10.10.10">
    <property type="entry name" value="Fibronectin, type II, collagen-binding"/>
    <property type="match status" value="1"/>
</dbReference>
<evidence type="ECO:0000256" key="10">
    <source>
        <dbReference type="ARBA" id="ARBA00023157"/>
    </source>
</evidence>
<feature type="disulfide bond" evidence="13">
    <location>
        <begin position="183"/>
        <end position="210"/>
    </location>
</feature>
<feature type="chain" id="PRO_5039914933" evidence="15">
    <location>
        <begin position="31"/>
        <end position="1729"/>
    </location>
</feature>
<evidence type="ECO:0000256" key="15">
    <source>
        <dbReference type="SAM" id="SignalP"/>
    </source>
</evidence>
<dbReference type="InterPro" id="IPR000562">
    <property type="entry name" value="FN_type2_dom"/>
</dbReference>
<feature type="domain" description="C-type lectin" evidence="16">
    <location>
        <begin position="1108"/>
        <end position="1210"/>
    </location>
</feature>
<dbReference type="CDD" id="cd00037">
    <property type="entry name" value="CLECT"/>
    <property type="match status" value="10"/>
</dbReference>
<evidence type="ECO:0000313" key="18">
    <source>
        <dbReference type="Proteomes" id="UP000695026"/>
    </source>
</evidence>
<dbReference type="InterPro" id="IPR016187">
    <property type="entry name" value="CTDL_fold"/>
</dbReference>
<feature type="signal peptide" evidence="15">
    <location>
        <begin position="1"/>
        <end position="30"/>
    </location>
</feature>
<keyword evidence="12" id="KW-0325">Glycoprotein</keyword>
<dbReference type="PANTHER" id="PTHR22803">
    <property type="entry name" value="MANNOSE, PHOSPHOLIPASE, LECTIN RECEPTOR RELATED"/>
    <property type="match status" value="1"/>
</dbReference>
<dbReference type="InterPro" id="IPR013806">
    <property type="entry name" value="Kringle-like"/>
</dbReference>
<dbReference type="OrthoDB" id="6153550at2759"/>
<keyword evidence="3" id="KW-0964">Secreted</keyword>
<feature type="domain" description="C-type lectin" evidence="16">
    <location>
        <begin position="652"/>
        <end position="767"/>
    </location>
</feature>
<feature type="domain" description="C-type lectin" evidence="16">
    <location>
        <begin position="957"/>
        <end position="1078"/>
    </location>
</feature>
<evidence type="ECO:0000256" key="4">
    <source>
        <dbReference type="ARBA" id="ARBA00022583"/>
    </source>
</evidence>
<keyword evidence="5 14" id="KW-0812">Transmembrane</keyword>
<evidence type="ECO:0000256" key="6">
    <source>
        <dbReference type="ARBA" id="ARBA00022729"/>
    </source>
</evidence>
<keyword evidence="4" id="KW-0254">Endocytosis</keyword>
<dbReference type="FunFam" id="3.10.100.10:FF:000051">
    <property type="entry name" value="Lymphocyte antigen 75 variant"/>
    <property type="match status" value="1"/>
</dbReference>
<dbReference type="FunFam" id="3.10.100.10:FF:000049">
    <property type="entry name" value="Lymphocyte antigen 75 variant"/>
    <property type="match status" value="1"/>
</dbReference>
<feature type="domain" description="C-type lectin" evidence="16">
    <location>
        <begin position="226"/>
        <end position="342"/>
    </location>
</feature>
<dbReference type="SUPFAM" id="SSF56436">
    <property type="entry name" value="C-type lectin-like"/>
    <property type="match status" value="10"/>
</dbReference>
<dbReference type="SMART" id="SM00034">
    <property type="entry name" value="CLECT"/>
    <property type="match status" value="10"/>
</dbReference>
<keyword evidence="8 14" id="KW-1133">Transmembrane helix</keyword>
<evidence type="ECO:0000256" key="7">
    <source>
        <dbReference type="ARBA" id="ARBA00022737"/>
    </source>
</evidence>
<dbReference type="Pfam" id="PF00059">
    <property type="entry name" value="Lectin_C"/>
    <property type="match status" value="9"/>
</dbReference>
<gene>
    <name evidence="19" type="primary">LY75</name>
</gene>
<feature type="disulfide bond" evidence="13">
    <location>
        <begin position="169"/>
        <end position="195"/>
    </location>
</feature>
<evidence type="ECO:0000256" key="9">
    <source>
        <dbReference type="ARBA" id="ARBA00023136"/>
    </source>
</evidence>
<feature type="domain" description="C-type lectin" evidence="16">
    <location>
        <begin position="1250"/>
        <end position="1360"/>
    </location>
</feature>
<dbReference type="SUPFAM" id="SSF57440">
    <property type="entry name" value="Kringle-like"/>
    <property type="match status" value="1"/>
</dbReference>
<dbReference type="SMART" id="SM00458">
    <property type="entry name" value="RICIN"/>
    <property type="match status" value="1"/>
</dbReference>
<feature type="domain" description="Fibronectin type-II" evidence="17">
    <location>
        <begin position="164"/>
        <end position="212"/>
    </location>
</feature>
<evidence type="ECO:0000259" key="16">
    <source>
        <dbReference type="PROSITE" id="PS50041"/>
    </source>
</evidence>
<evidence type="ECO:0000259" key="17">
    <source>
        <dbReference type="PROSITE" id="PS51092"/>
    </source>
</evidence>
<evidence type="ECO:0000256" key="1">
    <source>
        <dbReference type="ARBA" id="ARBA00004167"/>
    </source>
</evidence>
<dbReference type="PROSITE" id="PS50231">
    <property type="entry name" value="RICIN_B_LECTIN"/>
    <property type="match status" value="1"/>
</dbReference>
<feature type="domain" description="C-type lectin" evidence="16">
    <location>
        <begin position="1401"/>
        <end position="1507"/>
    </location>
</feature>
<name>A0A9F3W388_PYTBI</name>
<feature type="domain" description="C-type lectin" evidence="16">
    <location>
        <begin position="1544"/>
        <end position="1656"/>
    </location>
</feature>
<dbReference type="GO" id="GO:0016020">
    <property type="term" value="C:membrane"/>
    <property type="evidence" value="ECO:0007669"/>
    <property type="project" value="UniProtKB-SubCell"/>
</dbReference>
<dbReference type="GO" id="GO:0005576">
    <property type="term" value="C:extracellular region"/>
    <property type="evidence" value="ECO:0007669"/>
    <property type="project" value="UniProtKB-SubCell"/>
</dbReference>
<dbReference type="CTD" id="4065"/>
<evidence type="ECO:0000256" key="8">
    <source>
        <dbReference type="ARBA" id="ARBA00022989"/>
    </source>
</evidence>
<dbReference type="Gene3D" id="3.10.100.10">
    <property type="entry name" value="Mannose-Binding Protein A, subunit A"/>
    <property type="match status" value="10"/>
</dbReference>
<dbReference type="FunFam" id="3.10.100.10:FF:000047">
    <property type="entry name" value="lymphocyte antigen 75"/>
    <property type="match status" value="1"/>
</dbReference>
<feature type="domain" description="C-type lectin" evidence="16">
    <location>
        <begin position="508"/>
        <end position="621"/>
    </location>
</feature>
<dbReference type="OMA" id="FWFVEEP"/>
<keyword evidence="7" id="KW-0677">Repeat</keyword>
<sequence>MRRVLRGSFSTCWVALMVATLCCCAHRAASSDDNLFTIRHENSNKCIQVKSQRLIAGGCEETDENLWTWVSQHRLFNLGSRKCLGLETAKSPNTLKMYACDSDLILWWRCVGDSIFSASQNKLALKNGIVTVSLNSSDTWKRSNSSDTICKIPYSEIYTRDGNAYGKPCEFPFLLNNTWHHDCILNEMYEGDEWCSITTYFNQDQKMGFCLKPEDGCQNTWERFADSGNCYQLNTEAALSWKAAYLSCKKQGSDLVSITSASELSYIQAKDGIAEIFWIGLNQLDVSGGWQWSDHSPLNFMNWNPEMQYLSPIEGNDCVAMNADTGDWKSYTCNTLLPYVCKKQVNDSQLDFPDVQNYAETQCESDWYPHNGFCYMLMNSTASWKDAYQLCNESNSSLISIHSLADVELVVTKLHNDTKDKVWIGLINKDIPALFKWSDDSKVVFTYWDQNEPKVSFKNIPNCVSYSGKFGRWNILPCTNRLKFVCMKKGNVLDERKSDKDCSPNEEWKKHGDYCYKIDKNEVSFGNVCNLTIANRFEQEFINNLIRMHNKVEEKYFWTGLQDLSSSGEYRWGSVDGKNEILTFTNWGSFQPEFRGGCVAMSSGRHLGKWEVKNCQTFKAYSICKKYIGPKREPEILPKVTDPCPQGWSRGSGLACYKFFHKERVLRTRTWEEAERFCEALGGHLPSFSHSEEIRELHTILRETISDDRWVWVGLNKRNPDLLGSWQWSDDKPVSTPVMPPEFREDDYDARDCAAVKTLKAKRRPLWGLYFFDDREQDFYLKPFHCGVKLEWVCQITKGSTPKIPEWYKPDEEGIHGPAVNIDGSEFWFVPNKRLSYQEASLYCSNNGSDLAYVTSFTALNGILNRIVKLLDEDQNWWLKYRIPASRYSSHFFSRYYDHYFRNCWHISYRFWFRDGTLSCDTKLPFICERNNASLLETGESDYKPPQGSCPENWVFFLNKCYRKMTPQDMTFKKADEYCQSLGGFLPSIKSQTEQDFITSLLPSMPPKIWIGLYFQVHIHENKWTDGGDLDYVNFHPLLQGTLRKVQFDLFNEEVNNQCGVFLNNPKSYLGTWNFTSCADTLSLAICQKQPDAVGNQTARTPERTMKYLNITYTIILRNLTWHDAQEECLKNNMRLVSITEQYQQAFLGSQVALHNYQLWIGLSSKDDGIHYQWSDKKHISLSRWSEEDKDLVDDCVYLDTDGFWKTSECYTEKPGAICYLPENDTEEQEAYYESIRCPHRIKNSPWIAYRNSCYSFVIPKTRWKGLRSVEANHLCRKMNSNASLLNVKDEDENDFVIEQFHSFSGLAQWMWLGLLYDTKDNLLRWYDDTYLSYNNWRTGRPNVRNNSFLAGINLDGFWDIYNYTHNNRLHLQFSLHSVLVCKLDLDTKVNQPPLPKKLPYKNNTYWVLQKQLNWYEAWKECKQKGSDLASIHSVSEQLFLEDIVKRDGFPLWIGLSNHNGNDSDFEWSDGNTFDYQPWEYQHSHSSGNCFAMDTKGIWNRMKCTYRGDGAICYYPSNKMQSKQTETSPNCPKPPNGSSQWLHYKDHCYAFDMAFYNYSTYTGNTAKKVCKKLDPSADLLTIKDAEENKFVSTHLKEYYFITGKAWLGMQSNVKSLSWLDGSEVKYTNWINGSEKADGQCSVIFSTNGAWSKTDCNNEPSRVVCKAPQVPSHAGGAIAVSVLFIVALLAGLIYFLYKKKQLRWSGFSSVRYERGMHDDETDAMFTRGDD</sequence>
<dbReference type="InterPro" id="IPR000772">
    <property type="entry name" value="Ricin_B_lectin"/>
</dbReference>
<dbReference type="CDD" id="cd00062">
    <property type="entry name" value="FN2"/>
    <property type="match status" value="1"/>
</dbReference>
<dbReference type="Pfam" id="PF00040">
    <property type="entry name" value="fn2"/>
    <property type="match status" value="1"/>
</dbReference>
<dbReference type="PROSITE" id="PS00615">
    <property type="entry name" value="C_TYPE_LECTIN_1"/>
    <property type="match status" value="2"/>
</dbReference>
<comment type="subcellular location">
    <subcellularLocation>
        <location evidence="1">Membrane</location>
        <topology evidence="1">Single-pass membrane protein</topology>
    </subcellularLocation>
    <subcellularLocation>
        <location evidence="2">Secreted</location>
    </subcellularLocation>
</comment>
<evidence type="ECO:0000313" key="19">
    <source>
        <dbReference type="RefSeq" id="XP_015747064.1"/>
    </source>
</evidence>
<dbReference type="KEGG" id="pbi:103066585"/>
<dbReference type="InterPro" id="IPR001304">
    <property type="entry name" value="C-type_lectin-like"/>
</dbReference>
<evidence type="ECO:0000256" key="13">
    <source>
        <dbReference type="PROSITE-ProRule" id="PRU00479"/>
    </source>
</evidence>
<dbReference type="InterPro" id="IPR016186">
    <property type="entry name" value="C-type_lectin-like/link_sf"/>
</dbReference>
<dbReference type="FunFam" id="3.10.100.10:FF:000043">
    <property type="entry name" value="lymphocyte antigen 75 precursor"/>
    <property type="match status" value="1"/>
</dbReference>
<evidence type="ECO:0000256" key="11">
    <source>
        <dbReference type="ARBA" id="ARBA00023170"/>
    </source>
</evidence>
<dbReference type="PROSITE" id="PS51092">
    <property type="entry name" value="FN2_2"/>
    <property type="match status" value="1"/>
</dbReference>
<evidence type="ECO:0000256" key="5">
    <source>
        <dbReference type="ARBA" id="ARBA00022692"/>
    </source>
</evidence>
<dbReference type="SMART" id="SM00059">
    <property type="entry name" value="FN2"/>
    <property type="match status" value="1"/>
</dbReference>
<protein>
    <submittedName>
        <fullName evidence="19">Lymphocyte antigen 75</fullName>
    </submittedName>
</protein>
<organism evidence="18 19">
    <name type="scientific">Python bivittatus</name>
    <name type="common">Burmese python</name>
    <name type="synonym">Python molurus bivittatus</name>
    <dbReference type="NCBI Taxonomy" id="176946"/>
    <lineage>
        <taxon>Eukaryota</taxon>
        <taxon>Metazoa</taxon>
        <taxon>Chordata</taxon>
        <taxon>Craniata</taxon>
        <taxon>Vertebrata</taxon>
        <taxon>Euteleostomi</taxon>
        <taxon>Lepidosauria</taxon>
        <taxon>Squamata</taxon>
        <taxon>Bifurcata</taxon>
        <taxon>Unidentata</taxon>
        <taxon>Episquamata</taxon>
        <taxon>Toxicofera</taxon>
        <taxon>Serpentes</taxon>
        <taxon>Henophidia</taxon>
        <taxon>Pythonidae</taxon>
        <taxon>Python</taxon>
    </lineage>
</organism>
<dbReference type="FunFam" id="3.10.100.10:FF:000036">
    <property type="entry name" value="Lymphocyte antigen 75"/>
    <property type="match status" value="1"/>
</dbReference>
<dbReference type="InterPro" id="IPR050111">
    <property type="entry name" value="C-type_lectin/snaclec_domain"/>
</dbReference>
<dbReference type="Pfam" id="PF24562">
    <property type="entry name" value="CysR_MRC2_N"/>
    <property type="match status" value="1"/>
</dbReference>
<dbReference type="Proteomes" id="UP000695026">
    <property type="component" value="Unplaced"/>
</dbReference>
<accession>A0A9F3W388</accession>
<evidence type="ECO:0000256" key="2">
    <source>
        <dbReference type="ARBA" id="ARBA00004613"/>
    </source>
</evidence>
<keyword evidence="10 13" id="KW-1015">Disulfide bond</keyword>
<feature type="transmembrane region" description="Helical" evidence="14">
    <location>
        <begin position="1673"/>
        <end position="1696"/>
    </location>
</feature>
<keyword evidence="18" id="KW-1185">Reference proteome</keyword>
<dbReference type="RefSeq" id="XP_015747064.1">
    <property type="nucleotide sequence ID" value="XM_015891578.2"/>
</dbReference>
<dbReference type="InterPro" id="IPR018378">
    <property type="entry name" value="C-type_lectin_CS"/>
</dbReference>
<keyword evidence="6 15" id="KW-0732">Signal</keyword>
<proteinExistence type="predicted"/>
<dbReference type="SUPFAM" id="SSF50370">
    <property type="entry name" value="Ricin B-like lectins"/>
    <property type="match status" value="1"/>
</dbReference>
<evidence type="ECO:0000256" key="12">
    <source>
        <dbReference type="ARBA" id="ARBA00023180"/>
    </source>
</evidence>
<dbReference type="GO" id="GO:0006897">
    <property type="term" value="P:endocytosis"/>
    <property type="evidence" value="ECO:0007669"/>
    <property type="project" value="UniProtKB-KW"/>
</dbReference>
<dbReference type="Gene3D" id="2.80.10.50">
    <property type="match status" value="1"/>
</dbReference>
<dbReference type="InterPro" id="IPR036943">
    <property type="entry name" value="FN_type2_sf"/>
</dbReference>
<feature type="domain" description="C-type lectin" evidence="16">
    <location>
        <begin position="370"/>
        <end position="487"/>
    </location>
</feature>
<evidence type="ECO:0000256" key="14">
    <source>
        <dbReference type="SAM" id="Phobius"/>
    </source>
</evidence>